<feature type="region of interest" description="Disordered" evidence="1">
    <location>
        <begin position="114"/>
        <end position="162"/>
    </location>
</feature>
<dbReference type="EMBL" id="AP014704">
    <property type="protein sequence ID" value="BAQ43998.1"/>
    <property type="molecule type" value="Genomic_DNA"/>
</dbReference>
<evidence type="ECO:0000313" key="3">
    <source>
        <dbReference type="Proteomes" id="UP000061432"/>
    </source>
</evidence>
<evidence type="ECO:0000256" key="1">
    <source>
        <dbReference type="SAM" id="MobiDB-lite"/>
    </source>
</evidence>
<evidence type="ECO:0000313" key="2">
    <source>
        <dbReference type="EMBL" id="BAQ43998.1"/>
    </source>
</evidence>
<reference evidence="2 3" key="1">
    <citation type="journal article" date="2015" name="Genome Announc.">
        <title>Complete Genome Sequence of Methylobacterium aquaticum Strain 22A, Isolated from Racomitrium japonicum Moss.</title>
        <authorList>
            <person name="Tani A."/>
            <person name="Ogura Y."/>
            <person name="Hayashi T."/>
            <person name="Kimbara K."/>
        </authorList>
    </citation>
    <scope>NUCLEOTIDE SEQUENCE [LARGE SCALE GENOMIC DNA]</scope>
    <source>
        <strain evidence="2 3">MA-22A</strain>
    </source>
</reference>
<protein>
    <submittedName>
        <fullName evidence="2">Uncharacterized protein</fullName>
    </submittedName>
</protein>
<dbReference type="AlphaFoldDB" id="A0A0C6F6N7"/>
<reference evidence="3" key="2">
    <citation type="submission" date="2015-01" db="EMBL/GenBank/DDBJ databases">
        <title>Complete genome sequence of Methylobacterium aquaticum strain 22A.</title>
        <authorList>
            <person name="Tani A."/>
            <person name="Ogura Y."/>
            <person name="Hayashi T."/>
        </authorList>
    </citation>
    <scope>NUCLEOTIDE SEQUENCE [LARGE SCALE GENOMIC DNA]</scope>
    <source>
        <strain evidence="3">MA-22A</strain>
    </source>
</reference>
<accession>A0A0C6F6N7</accession>
<gene>
    <name evidence="2" type="ORF">Maq22A_c02665</name>
</gene>
<name>A0A0C6F6N7_9HYPH</name>
<dbReference type="Proteomes" id="UP000061432">
    <property type="component" value="Chromosome"/>
</dbReference>
<sequence length="162" mass="17495">MLTAAQTFDDKRGKIVDLVAKLTDERGSKMDAYRALGSMLGTSSAWVRRIVGRRDDVRIDHHVALRIRDLHDRLCVRVARAADAAEARNALIQEQIDAAVQASSAAGVRLDGAAEADVAPPRRPAPAPQPALAFASPRTRGPAQASLELNDLPLWQHPAAPR</sequence>
<dbReference type="RefSeq" id="WP_060845585.1">
    <property type="nucleotide sequence ID" value="NZ_AP014704.1"/>
</dbReference>
<dbReference type="KEGG" id="maqu:Maq22A_c02665"/>
<proteinExistence type="predicted"/>
<organism evidence="2 3">
    <name type="scientific">Methylobacterium aquaticum</name>
    <dbReference type="NCBI Taxonomy" id="270351"/>
    <lineage>
        <taxon>Bacteria</taxon>
        <taxon>Pseudomonadati</taxon>
        <taxon>Pseudomonadota</taxon>
        <taxon>Alphaproteobacteria</taxon>
        <taxon>Hyphomicrobiales</taxon>
        <taxon>Methylobacteriaceae</taxon>
        <taxon>Methylobacterium</taxon>
    </lineage>
</organism>